<keyword evidence="2" id="KW-1185">Reference proteome</keyword>
<proteinExistence type="predicted"/>
<reference evidence="1 2" key="1">
    <citation type="journal article" date="2019" name="Sci. Rep.">
        <title>Comparative genomics of chytrid fungi reveal insights into the obligate biotrophic and pathogenic lifestyle of Synchytrium endobioticum.</title>
        <authorList>
            <person name="van de Vossenberg B.T.L.H."/>
            <person name="Warris S."/>
            <person name="Nguyen H.D.T."/>
            <person name="van Gent-Pelzer M.P.E."/>
            <person name="Joly D.L."/>
            <person name="van de Geest H.C."/>
            <person name="Bonants P.J.M."/>
            <person name="Smith D.S."/>
            <person name="Levesque C.A."/>
            <person name="van der Lee T.A.J."/>
        </authorList>
    </citation>
    <scope>NUCLEOTIDE SEQUENCE [LARGE SCALE GENOMIC DNA]</scope>
    <source>
        <strain evidence="1 2">CBS 675.73</strain>
    </source>
</reference>
<evidence type="ECO:0000313" key="1">
    <source>
        <dbReference type="EMBL" id="TPX77534.1"/>
    </source>
</evidence>
<dbReference type="AlphaFoldDB" id="A0A507FMI5"/>
<name>A0A507FMI5_9FUNG</name>
<dbReference type="Proteomes" id="UP000320333">
    <property type="component" value="Unassembled WGS sequence"/>
</dbReference>
<protein>
    <submittedName>
        <fullName evidence="1">Uncharacterized protein</fullName>
    </submittedName>
</protein>
<dbReference type="EMBL" id="QEAP01000019">
    <property type="protein sequence ID" value="TPX77534.1"/>
    <property type="molecule type" value="Genomic_DNA"/>
</dbReference>
<gene>
    <name evidence="1" type="ORF">CcCBS67573_g01195</name>
</gene>
<sequence length="50" mass="5757">MNQQSIEKVWKETGDGIMLVAELRIVPLLFGGKSIESLQPYRLTDMFLFL</sequence>
<accession>A0A507FMI5</accession>
<comment type="caution">
    <text evidence="1">The sequence shown here is derived from an EMBL/GenBank/DDBJ whole genome shotgun (WGS) entry which is preliminary data.</text>
</comment>
<evidence type="ECO:0000313" key="2">
    <source>
        <dbReference type="Proteomes" id="UP000320333"/>
    </source>
</evidence>
<organism evidence="1 2">
    <name type="scientific">Chytriomyces confervae</name>
    <dbReference type="NCBI Taxonomy" id="246404"/>
    <lineage>
        <taxon>Eukaryota</taxon>
        <taxon>Fungi</taxon>
        <taxon>Fungi incertae sedis</taxon>
        <taxon>Chytridiomycota</taxon>
        <taxon>Chytridiomycota incertae sedis</taxon>
        <taxon>Chytridiomycetes</taxon>
        <taxon>Chytridiales</taxon>
        <taxon>Chytriomycetaceae</taxon>
        <taxon>Chytriomyces</taxon>
    </lineage>
</organism>